<sequence length="120" mass="13902">MRQFMASSGNAIHLAFHNCLDDSTETTFNKVRNAKLSRWKHSLNEKQEDWVFFDKWEIRLTILDGRVRSSNVLTKGQIEEGSKEEVISILKNYLSDLNENNIDSFSFEIADTDPLDVIAY</sequence>
<comment type="caution">
    <text evidence="1">The sequence shown here is derived from an EMBL/GenBank/DDBJ whole genome shotgun (WGS) entry which is preliminary data.</text>
</comment>
<accession>A0A369ZP92</accession>
<dbReference type="Proteomes" id="UP000253945">
    <property type="component" value="Unassembled WGS sequence"/>
</dbReference>
<protein>
    <submittedName>
        <fullName evidence="1">Uncharacterized protein</fullName>
    </submittedName>
</protein>
<keyword evidence="2" id="KW-1185">Reference proteome</keyword>
<dbReference type="AlphaFoldDB" id="A0A369ZP92"/>
<name>A0A369ZP92_9PAST</name>
<evidence type="ECO:0000313" key="1">
    <source>
        <dbReference type="EMBL" id="RDF11280.1"/>
    </source>
</evidence>
<evidence type="ECO:0000313" key="2">
    <source>
        <dbReference type="Proteomes" id="UP000253945"/>
    </source>
</evidence>
<dbReference type="EMBL" id="QEQF01000002">
    <property type="protein sequence ID" value="RDF11280.1"/>
    <property type="molecule type" value="Genomic_DNA"/>
</dbReference>
<organism evidence="1 2">
    <name type="scientific">Haemophilus paraphrohaemolyticus</name>
    <dbReference type="NCBI Taxonomy" id="736"/>
    <lineage>
        <taxon>Bacteria</taxon>
        <taxon>Pseudomonadati</taxon>
        <taxon>Pseudomonadota</taxon>
        <taxon>Gammaproteobacteria</taxon>
        <taxon>Pasteurellales</taxon>
        <taxon>Pasteurellaceae</taxon>
        <taxon>Haemophilus</taxon>
    </lineage>
</organism>
<proteinExistence type="predicted"/>
<reference evidence="1 2" key="1">
    <citation type="submission" date="2018-05" db="EMBL/GenBank/DDBJ databases">
        <title>Draft Genome Sequences for a Diverse set of 7 Haemophilus Species.</title>
        <authorList>
            <person name="Nichols M."/>
            <person name="Topaz N."/>
            <person name="Wang X."/>
            <person name="Wang X."/>
            <person name="Boxrud D."/>
        </authorList>
    </citation>
    <scope>NUCLEOTIDE SEQUENCE [LARGE SCALE GENOMIC DNA]</scope>
    <source>
        <strain evidence="1 2">C2014016342</strain>
    </source>
</reference>
<gene>
    <name evidence="1" type="ORF">DPV92_03210</name>
</gene>